<dbReference type="PROSITE" id="PS50262">
    <property type="entry name" value="G_PROTEIN_RECEP_F1_2"/>
    <property type="match status" value="1"/>
</dbReference>
<dbReference type="InterPro" id="IPR053326">
    <property type="entry name" value="GPCR1-like"/>
</dbReference>
<dbReference type="InterPro" id="IPR017452">
    <property type="entry name" value="GPCR_Rhodpsn_7TM"/>
</dbReference>
<evidence type="ECO:0000256" key="1">
    <source>
        <dbReference type="ARBA" id="ARBA00004370"/>
    </source>
</evidence>
<dbReference type="PANTHER" id="PTHR47632">
    <property type="entry name" value="FMRFAMIDE PEPTIDE RECEPTOR FAMILY-RELATED"/>
    <property type="match status" value="1"/>
</dbReference>
<dbReference type="Proteomes" id="UP000492821">
    <property type="component" value="Unassembled WGS sequence"/>
</dbReference>
<feature type="transmembrane region" description="Helical" evidence="5">
    <location>
        <begin position="227"/>
        <end position="250"/>
    </location>
</feature>
<feature type="transmembrane region" description="Helical" evidence="5">
    <location>
        <begin position="41"/>
        <end position="63"/>
    </location>
</feature>
<keyword evidence="2 5" id="KW-0812">Transmembrane</keyword>
<feature type="transmembrane region" description="Helical" evidence="5">
    <location>
        <begin position="171"/>
        <end position="194"/>
    </location>
</feature>
<feature type="transmembrane region" description="Helical" evidence="5">
    <location>
        <begin position="120"/>
        <end position="139"/>
    </location>
</feature>
<accession>A0A7E4ZTI8</accession>
<dbReference type="SUPFAM" id="SSF81321">
    <property type="entry name" value="Family A G protein-coupled receptor-like"/>
    <property type="match status" value="1"/>
</dbReference>
<feature type="transmembrane region" description="Helical" evidence="5">
    <location>
        <begin position="256"/>
        <end position="278"/>
    </location>
</feature>
<keyword evidence="7" id="KW-1185">Reference proteome</keyword>
<keyword evidence="3 5" id="KW-1133">Transmembrane helix</keyword>
<reference evidence="8" key="2">
    <citation type="submission" date="2020-10" db="UniProtKB">
        <authorList>
            <consortium name="WormBaseParasite"/>
        </authorList>
    </citation>
    <scope>IDENTIFICATION</scope>
</reference>
<feature type="transmembrane region" description="Helical" evidence="5">
    <location>
        <begin position="75"/>
        <end position="108"/>
    </location>
</feature>
<dbReference type="AlphaFoldDB" id="A0A7E4ZTI8"/>
<evidence type="ECO:0000256" key="3">
    <source>
        <dbReference type="ARBA" id="ARBA00022989"/>
    </source>
</evidence>
<dbReference type="GO" id="GO:0016020">
    <property type="term" value="C:membrane"/>
    <property type="evidence" value="ECO:0007669"/>
    <property type="project" value="UniProtKB-SubCell"/>
</dbReference>
<reference evidence="7" key="1">
    <citation type="journal article" date="2013" name="Genetics">
        <title>The draft genome and transcriptome of Panagrellus redivivus are shaped by the harsh demands of a free-living lifestyle.</title>
        <authorList>
            <person name="Srinivasan J."/>
            <person name="Dillman A.R."/>
            <person name="Macchietto M.G."/>
            <person name="Heikkinen L."/>
            <person name="Lakso M."/>
            <person name="Fracchia K.M."/>
            <person name="Antoshechkin I."/>
            <person name="Mortazavi A."/>
            <person name="Wong G."/>
            <person name="Sternberg P.W."/>
        </authorList>
    </citation>
    <scope>NUCLEOTIDE SEQUENCE [LARGE SCALE GENOMIC DNA]</scope>
    <source>
        <strain evidence="7">MT8872</strain>
    </source>
</reference>
<evidence type="ECO:0000256" key="4">
    <source>
        <dbReference type="ARBA" id="ARBA00023136"/>
    </source>
</evidence>
<sequence>MFNFFAIGVFMVIVGFLGLRYNSFVISVYSSPSHRRNSTAIFLCALACSDFCLICTTMFISSLESWSYLGFKTLAYVYAMGTPLVLQLSAALESICVYICIAAAINCLVAKPCTPKRAKAIVIVITCVCFIFTIHKFPLLKTVQNLDEYSLPSLIVSNLRSGLAIKLYDNIILTLLRGIIPFVLFTILGTCLIATKLRKRFRGRQPVPTTDDNCEQLDTEAYHTKDYIVSVIIVVLFFDLLHFTVFLNYFDRIKSWYVIDLSYLFITINCTIKFFIYLNFGKSFRLTLNEIRS</sequence>
<evidence type="ECO:0000256" key="2">
    <source>
        <dbReference type="ARBA" id="ARBA00022692"/>
    </source>
</evidence>
<dbReference type="WBParaSite" id="Pan_g16381.t1">
    <property type="protein sequence ID" value="Pan_g16381.t1"/>
    <property type="gene ID" value="Pan_g16381"/>
</dbReference>
<dbReference type="PANTHER" id="PTHR47632:SF1">
    <property type="entry name" value="G-PROTEIN COUPLED RECEPTORS FAMILY 1 PROFILE DOMAIN-CONTAINING PROTEIN"/>
    <property type="match status" value="1"/>
</dbReference>
<proteinExistence type="predicted"/>
<organism evidence="7 8">
    <name type="scientific">Panagrellus redivivus</name>
    <name type="common">Microworm</name>
    <dbReference type="NCBI Taxonomy" id="6233"/>
    <lineage>
        <taxon>Eukaryota</taxon>
        <taxon>Metazoa</taxon>
        <taxon>Ecdysozoa</taxon>
        <taxon>Nematoda</taxon>
        <taxon>Chromadorea</taxon>
        <taxon>Rhabditida</taxon>
        <taxon>Tylenchina</taxon>
        <taxon>Panagrolaimomorpha</taxon>
        <taxon>Panagrolaimoidea</taxon>
        <taxon>Panagrolaimidae</taxon>
        <taxon>Panagrellus</taxon>
    </lineage>
</organism>
<comment type="subcellular location">
    <subcellularLocation>
        <location evidence="1">Membrane</location>
    </subcellularLocation>
</comment>
<feature type="domain" description="G-protein coupled receptors family 1 profile" evidence="6">
    <location>
        <begin position="21"/>
        <end position="277"/>
    </location>
</feature>
<evidence type="ECO:0000256" key="5">
    <source>
        <dbReference type="SAM" id="Phobius"/>
    </source>
</evidence>
<name>A0A7E4ZTI8_PANRE</name>
<protein>
    <submittedName>
        <fullName evidence="8">G_PROTEIN_RECEP_F1_2 domain-containing protein</fullName>
    </submittedName>
</protein>
<dbReference type="Gene3D" id="1.20.1070.10">
    <property type="entry name" value="Rhodopsin 7-helix transmembrane proteins"/>
    <property type="match status" value="1"/>
</dbReference>
<evidence type="ECO:0000259" key="6">
    <source>
        <dbReference type="PROSITE" id="PS50262"/>
    </source>
</evidence>
<evidence type="ECO:0000313" key="8">
    <source>
        <dbReference type="WBParaSite" id="Pan_g16381.t1"/>
    </source>
</evidence>
<evidence type="ECO:0000313" key="7">
    <source>
        <dbReference type="Proteomes" id="UP000492821"/>
    </source>
</evidence>
<keyword evidence="4 5" id="KW-0472">Membrane</keyword>
<feature type="transmembrane region" description="Helical" evidence="5">
    <location>
        <begin position="6"/>
        <end position="29"/>
    </location>
</feature>